<feature type="domain" description="AAA+ ATPase" evidence="4">
    <location>
        <begin position="280"/>
        <end position="409"/>
    </location>
</feature>
<evidence type="ECO:0000259" key="4">
    <source>
        <dbReference type="SMART" id="SM00382"/>
    </source>
</evidence>
<dbReference type="GO" id="GO:0016887">
    <property type="term" value="F:ATP hydrolysis activity"/>
    <property type="evidence" value="ECO:0007669"/>
    <property type="project" value="InterPro"/>
</dbReference>
<dbReference type="PANTHER" id="PTHR23077">
    <property type="entry name" value="AAA-FAMILY ATPASE"/>
    <property type="match status" value="1"/>
</dbReference>
<evidence type="ECO:0000256" key="2">
    <source>
        <dbReference type="ARBA" id="ARBA00022840"/>
    </source>
</evidence>
<dbReference type="EMBL" id="HBHL01005046">
    <property type="protein sequence ID" value="CAD9714437.1"/>
    <property type="molecule type" value="Transcribed_RNA"/>
</dbReference>
<accession>A0A7S2SZT2</accession>
<dbReference type="Pfam" id="PF00004">
    <property type="entry name" value="AAA"/>
    <property type="match status" value="1"/>
</dbReference>
<evidence type="ECO:0000256" key="1">
    <source>
        <dbReference type="ARBA" id="ARBA00022741"/>
    </source>
</evidence>
<sequence length="508" mass="56262">MVARASEGDGNGGGNGSATMMLSPTQAEAKDKILRAKAQPVIKFALRPGFGTTTIFRFLARTEEKDVGLLSVEDVLNSGSPLDLGAVWQLAVSMWKDKHFLLVDTLDLVALPSEISLPDVGRSSSQPRTQPEPVTLLKALADHAILHKKSLVFSCVQENTSTNTFLGSPLIITSDSYTVGDYAFFLSQFATGEEPLLPLPAEVFRSFPQLSPAELRVLSHGDSEISAKLHESHGAVDLKKVERVNMETMPGMQEKMKILEEQVCLPMENVHKPGSMFAEPKRGVLLFGSPGTGKTSIGRWMAHRLKGRLFMVREMHLWKGLQETFSKAEASAPSVVFFDDIDVLLHRSKVAWGGGSEMFRFLLSKMDGMTSSKDKDNKHVTIVMTCESPKSLPDALIRSGRIELWLKLEYPKAKDRAKILTKYLSASEKCPALGKVSKQKIDQIANRTEDFSAADLRRCVKDCQNILASSHSQSGEEEQDPGKVLEKAVHDLRKMRDEVESFMKQMYH</sequence>
<reference evidence="5" key="1">
    <citation type="submission" date="2021-01" db="EMBL/GenBank/DDBJ databases">
        <authorList>
            <person name="Corre E."/>
            <person name="Pelletier E."/>
            <person name="Niang G."/>
            <person name="Scheremetjew M."/>
            <person name="Finn R."/>
            <person name="Kale V."/>
            <person name="Holt S."/>
            <person name="Cochrane G."/>
            <person name="Meng A."/>
            <person name="Brown T."/>
            <person name="Cohen L."/>
        </authorList>
    </citation>
    <scope>NUCLEOTIDE SEQUENCE</scope>
    <source>
        <strain evidence="5">CCMP1205</strain>
    </source>
</reference>
<keyword evidence="2" id="KW-0067">ATP-binding</keyword>
<protein>
    <recommendedName>
        <fullName evidence="4">AAA+ ATPase domain-containing protein</fullName>
    </recommendedName>
</protein>
<feature type="region of interest" description="Disordered" evidence="3">
    <location>
        <begin position="1"/>
        <end position="21"/>
    </location>
</feature>
<gene>
    <name evidence="5" type="ORF">CPRI1469_LOCUS3290</name>
</gene>
<evidence type="ECO:0000256" key="3">
    <source>
        <dbReference type="SAM" id="MobiDB-lite"/>
    </source>
</evidence>
<dbReference type="SMART" id="SM00382">
    <property type="entry name" value="AAA"/>
    <property type="match status" value="1"/>
</dbReference>
<dbReference type="GO" id="GO:0005524">
    <property type="term" value="F:ATP binding"/>
    <property type="evidence" value="ECO:0007669"/>
    <property type="project" value="UniProtKB-KW"/>
</dbReference>
<keyword evidence="1" id="KW-0547">Nucleotide-binding</keyword>
<dbReference type="Gene3D" id="3.40.50.300">
    <property type="entry name" value="P-loop containing nucleotide triphosphate hydrolases"/>
    <property type="match status" value="1"/>
</dbReference>
<dbReference type="InterPro" id="IPR027417">
    <property type="entry name" value="P-loop_NTPase"/>
</dbReference>
<dbReference type="PANTHER" id="PTHR23077:SF171">
    <property type="entry name" value="NUCLEAR VALOSIN-CONTAINING PROTEIN-LIKE"/>
    <property type="match status" value="1"/>
</dbReference>
<name>A0A7S2SZT2_9CHLO</name>
<dbReference type="InterPro" id="IPR003959">
    <property type="entry name" value="ATPase_AAA_core"/>
</dbReference>
<organism evidence="5">
    <name type="scientific">Chloropicon primus</name>
    <dbReference type="NCBI Taxonomy" id="1764295"/>
    <lineage>
        <taxon>Eukaryota</taxon>
        <taxon>Viridiplantae</taxon>
        <taxon>Chlorophyta</taxon>
        <taxon>Chloropicophyceae</taxon>
        <taxon>Chloropicales</taxon>
        <taxon>Chloropicaceae</taxon>
        <taxon>Chloropicon</taxon>
    </lineage>
</organism>
<evidence type="ECO:0000313" key="5">
    <source>
        <dbReference type="EMBL" id="CAD9714437.1"/>
    </source>
</evidence>
<dbReference type="Gene3D" id="1.10.8.60">
    <property type="match status" value="1"/>
</dbReference>
<dbReference type="InterPro" id="IPR003593">
    <property type="entry name" value="AAA+_ATPase"/>
</dbReference>
<proteinExistence type="predicted"/>
<dbReference type="InterPro" id="IPR050168">
    <property type="entry name" value="AAA_ATPase_domain"/>
</dbReference>
<dbReference type="AlphaFoldDB" id="A0A7S2SZT2"/>
<dbReference type="SUPFAM" id="SSF52540">
    <property type="entry name" value="P-loop containing nucleoside triphosphate hydrolases"/>
    <property type="match status" value="1"/>
</dbReference>